<sequence>MTEVEVLKEIKRKNRKKLSKDVFNCFCRLDGSCDSELIKVGYSFAPIICVWFAFIGGIGVYNFIKYDPTVVKAINLKNIVDYFRRNKKDALISLGGVVLAITGTEALFADAGHFTVRFIQISMCSVIYPALILAYTGQASFLRKNNELLTYSAQPIELNPFDPPIIVQDSQSYPLYWPMFVIAIMASIIASKAMIFGTFSIIQQSLALGCFPFYVPEINFIFMIACVAVTAGLKSTTKIVKAYGIAVVFVMTLTSALLVLIMIMIWKSHILFVISYVLIIGYLPLAFAVVLMIIMYIWNDVYRRKYYYELDHKISPQKLKEIVTGRNLVRMHGFPPIFKHYVTNIPALHSVVVFVSIKSLPISKIPVEERFLFRQVEHEEINQEPFEHLLVKRLKEFIGCGFLASQRVIEDGKTEEKINSGDKERVVQEVEAVEKAVRGGVVHLIGESEMVASKGAGIWKRILIDYAYNFLKKNLRQSDKVFDIPHKRMVKVGMTYEL</sequence>
<keyword evidence="6" id="KW-0630">Potassium</keyword>
<gene>
    <name evidence="13" type="ORF">GLYMA_10G020000</name>
</gene>
<evidence type="ECO:0000256" key="8">
    <source>
        <dbReference type="ARBA" id="ARBA00023065"/>
    </source>
</evidence>
<feature type="transmembrane region" description="Helical" evidence="10">
    <location>
        <begin position="272"/>
        <end position="298"/>
    </location>
</feature>
<evidence type="ECO:0000256" key="5">
    <source>
        <dbReference type="ARBA" id="ARBA00022692"/>
    </source>
</evidence>
<dbReference type="AlphaFoldDB" id="A0A0R0HN40"/>
<feature type="transmembrane region" description="Helical" evidence="10">
    <location>
        <begin position="44"/>
        <end position="64"/>
    </location>
</feature>
<dbReference type="Pfam" id="PF02705">
    <property type="entry name" value="K_trans"/>
    <property type="match status" value="1"/>
</dbReference>
<keyword evidence="8" id="KW-0406">Ion transport</keyword>
<evidence type="ECO:0000313" key="13">
    <source>
        <dbReference type="EMBL" id="KRH31904.1"/>
    </source>
</evidence>
<keyword evidence="7 10" id="KW-1133">Transmembrane helix</keyword>
<feature type="transmembrane region" description="Helical" evidence="10">
    <location>
        <begin position="245"/>
        <end position="266"/>
    </location>
</feature>
<evidence type="ECO:0000256" key="3">
    <source>
        <dbReference type="ARBA" id="ARBA00022448"/>
    </source>
</evidence>
<feature type="transmembrane region" description="Helical" evidence="10">
    <location>
        <begin position="214"/>
        <end position="233"/>
    </location>
</feature>
<evidence type="ECO:0000256" key="10">
    <source>
        <dbReference type="SAM" id="Phobius"/>
    </source>
</evidence>
<protein>
    <recommendedName>
        <fullName evidence="16">Potassium transporter</fullName>
    </recommendedName>
</protein>
<keyword evidence="15" id="KW-1185">Reference proteome</keyword>
<evidence type="ECO:0000259" key="12">
    <source>
        <dbReference type="Pfam" id="PF22776"/>
    </source>
</evidence>
<reference evidence="14" key="2">
    <citation type="submission" date="2018-02" db="UniProtKB">
        <authorList>
            <consortium name="EnsemblPlants"/>
        </authorList>
    </citation>
    <scope>IDENTIFICATION</scope>
    <source>
        <strain evidence="14">Williams 82</strain>
    </source>
</reference>
<dbReference type="EMBL" id="CM000843">
    <property type="protein sequence ID" value="KRH31904.1"/>
    <property type="molecule type" value="Genomic_DNA"/>
</dbReference>
<dbReference type="InterPro" id="IPR003855">
    <property type="entry name" value="K+_transporter"/>
</dbReference>
<dbReference type="PANTHER" id="PTHR30540:SF87">
    <property type="entry name" value="POTASSIUM TRANSPORTER"/>
    <property type="match status" value="1"/>
</dbReference>
<accession>A0A0R0HN40</accession>
<dbReference type="PaxDb" id="3847-GLYMA10G02470.2"/>
<dbReference type="OMA" id="NMARIPG"/>
<dbReference type="InterPro" id="IPR053951">
    <property type="entry name" value="K_trans_N"/>
</dbReference>
<organism evidence="13">
    <name type="scientific">Glycine max</name>
    <name type="common">Soybean</name>
    <name type="synonym">Glycine hispida</name>
    <dbReference type="NCBI Taxonomy" id="3847"/>
    <lineage>
        <taxon>Eukaryota</taxon>
        <taxon>Viridiplantae</taxon>
        <taxon>Streptophyta</taxon>
        <taxon>Embryophyta</taxon>
        <taxon>Tracheophyta</taxon>
        <taxon>Spermatophyta</taxon>
        <taxon>Magnoliopsida</taxon>
        <taxon>eudicotyledons</taxon>
        <taxon>Gunneridae</taxon>
        <taxon>Pentapetalae</taxon>
        <taxon>rosids</taxon>
        <taxon>fabids</taxon>
        <taxon>Fabales</taxon>
        <taxon>Fabaceae</taxon>
        <taxon>Papilionoideae</taxon>
        <taxon>50 kb inversion clade</taxon>
        <taxon>NPAAA clade</taxon>
        <taxon>indigoferoid/millettioid clade</taxon>
        <taxon>Phaseoleae</taxon>
        <taxon>Glycine</taxon>
        <taxon>Glycine subgen. Soja</taxon>
    </lineage>
</organism>
<keyword evidence="5 10" id="KW-0812">Transmembrane</keyword>
<evidence type="ECO:0000256" key="7">
    <source>
        <dbReference type="ARBA" id="ARBA00022989"/>
    </source>
</evidence>
<dbReference type="InterPro" id="IPR053952">
    <property type="entry name" value="K_trans_C"/>
</dbReference>
<dbReference type="GO" id="GO:0005886">
    <property type="term" value="C:plasma membrane"/>
    <property type="evidence" value="ECO:0007669"/>
    <property type="project" value="UniProtKB-SubCell"/>
</dbReference>
<evidence type="ECO:0000256" key="6">
    <source>
        <dbReference type="ARBA" id="ARBA00022958"/>
    </source>
</evidence>
<name>A0A0R0HN40_SOYBN</name>
<evidence type="ECO:0000256" key="1">
    <source>
        <dbReference type="ARBA" id="ARBA00004651"/>
    </source>
</evidence>
<reference evidence="13" key="3">
    <citation type="submission" date="2018-07" db="EMBL/GenBank/DDBJ databases">
        <title>WGS assembly of Glycine max.</title>
        <authorList>
            <person name="Schmutz J."/>
            <person name="Cannon S."/>
            <person name="Schlueter J."/>
            <person name="Ma J."/>
            <person name="Mitros T."/>
            <person name="Nelson W."/>
            <person name="Hyten D."/>
            <person name="Song Q."/>
            <person name="Thelen J."/>
            <person name="Cheng J."/>
            <person name="Xu D."/>
            <person name="Hellsten U."/>
            <person name="May G."/>
            <person name="Yu Y."/>
            <person name="Sakurai T."/>
            <person name="Umezawa T."/>
            <person name="Bhattacharyya M."/>
            <person name="Sandhu D."/>
            <person name="Valliyodan B."/>
            <person name="Lindquist E."/>
            <person name="Peto M."/>
            <person name="Grant D."/>
            <person name="Shu S."/>
            <person name="Goodstein D."/>
            <person name="Barry K."/>
            <person name="Futrell-Griggs M."/>
            <person name="Abernathy B."/>
            <person name="Du J."/>
            <person name="Tian Z."/>
            <person name="Zhu L."/>
            <person name="Gill N."/>
            <person name="Joshi T."/>
            <person name="Libault M."/>
            <person name="Sethuraman A."/>
            <person name="Zhang X."/>
            <person name="Shinozaki K."/>
            <person name="Nguyen H."/>
            <person name="Wing R."/>
            <person name="Cregan P."/>
            <person name="Specht J."/>
            <person name="Grimwood J."/>
            <person name="Rokhsar D."/>
            <person name="Stacey G."/>
            <person name="Shoemaker R."/>
            <person name="Jackson S."/>
        </authorList>
    </citation>
    <scope>NUCLEOTIDE SEQUENCE</scope>
    <source>
        <tissue evidence="13">Callus</tissue>
    </source>
</reference>
<feature type="domain" description="K+ potassium transporter C-terminal" evidence="12">
    <location>
        <begin position="331"/>
        <end position="498"/>
    </location>
</feature>
<dbReference type="PANTHER" id="PTHR30540">
    <property type="entry name" value="OSMOTIC STRESS POTASSIUM TRANSPORTER"/>
    <property type="match status" value="1"/>
</dbReference>
<feature type="domain" description="K+ potassium transporter integral membrane" evidence="11">
    <location>
        <begin position="39"/>
        <end position="315"/>
    </location>
</feature>
<dbReference type="Gramene" id="KRH31904">
    <property type="protein sequence ID" value="KRH31904"/>
    <property type="gene ID" value="GLYMA_10G020000"/>
</dbReference>
<dbReference type="Pfam" id="PF22776">
    <property type="entry name" value="K_trans_C"/>
    <property type="match status" value="1"/>
</dbReference>
<feature type="transmembrane region" description="Helical" evidence="10">
    <location>
        <begin position="90"/>
        <end position="108"/>
    </location>
</feature>
<keyword evidence="4" id="KW-0633">Potassium transport</keyword>
<proteinExistence type="inferred from homology"/>
<dbReference type="EnsemblPlants" id="KRH31904">
    <property type="protein sequence ID" value="KRH31904"/>
    <property type="gene ID" value="GLYMA_10G020000"/>
</dbReference>
<keyword evidence="3" id="KW-0813">Transport</keyword>
<feature type="transmembrane region" description="Helical" evidence="10">
    <location>
        <begin position="175"/>
        <end position="202"/>
    </location>
</feature>
<evidence type="ECO:0008006" key="16">
    <source>
        <dbReference type="Google" id="ProtNLM"/>
    </source>
</evidence>
<dbReference type="InParanoid" id="A0A0R0HN40"/>
<evidence type="ECO:0000256" key="2">
    <source>
        <dbReference type="ARBA" id="ARBA00008440"/>
    </source>
</evidence>
<feature type="transmembrane region" description="Helical" evidence="10">
    <location>
        <begin position="114"/>
        <end position="135"/>
    </location>
</feature>
<evidence type="ECO:0000313" key="14">
    <source>
        <dbReference type="EnsemblPlants" id="KRH31904"/>
    </source>
</evidence>
<evidence type="ECO:0000256" key="9">
    <source>
        <dbReference type="ARBA" id="ARBA00023136"/>
    </source>
</evidence>
<dbReference type="Proteomes" id="UP000008827">
    <property type="component" value="Chromosome 10"/>
</dbReference>
<keyword evidence="9 10" id="KW-0472">Membrane</keyword>
<dbReference type="OrthoDB" id="504708at2759"/>
<evidence type="ECO:0000259" key="11">
    <source>
        <dbReference type="Pfam" id="PF02705"/>
    </source>
</evidence>
<evidence type="ECO:0000313" key="15">
    <source>
        <dbReference type="Proteomes" id="UP000008827"/>
    </source>
</evidence>
<dbReference type="GO" id="GO:0015079">
    <property type="term" value="F:potassium ion transmembrane transporter activity"/>
    <property type="evidence" value="ECO:0007669"/>
    <property type="project" value="InterPro"/>
</dbReference>
<comment type="similarity">
    <text evidence="2">Belongs to the HAK/KUP transporter (TC 2.A.72.3) family.</text>
</comment>
<evidence type="ECO:0000256" key="4">
    <source>
        <dbReference type="ARBA" id="ARBA00022538"/>
    </source>
</evidence>
<comment type="subcellular location">
    <subcellularLocation>
        <location evidence="1">Cell membrane</location>
        <topology evidence="1">Multi-pass membrane protein</topology>
    </subcellularLocation>
</comment>
<reference evidence="13 14" key="1">
    <citation type="journal article" date="2010" name="Nature">
        <title>Genome sequence of the palaeopolyploid soybean.</title>
        <authorList>
            <person name="Schmutz J."/>
            <person name="Cannon S.B."/>
            <person name="Schlueter J."/>
            <person name="Ma J."/>
            <person name="Mitros T."/>
            <person name="Nelson W."/>
            <person name="Hyten D.L."/>
            <person name="Song Q."/>
            <person name="Thelen J.J."/>
            <person name="Cheng J."/>
            <person name="Xu D."/>
            <person name="Hellsten U."/>
            <person name="May G.D."/>
            <person name="Yu Y."/>
            <person name="Sakurai T."/>
            <person name="Umezawa T."/>
            <person name="Bhattacharyya M.K."/>
            <person name="Sandhu D."/>
            <person name="Valliyodan B."/>
            <person name="Lindquist E."/>
            <person name="Peto M."/>
            <person name="Grant D."/>
            <person name="Shu S."/>
            <person name="Goodstein D."/>
            <person name="Barry K."/>
            <person name="Futrell-Griggs M."/>
            <person name="Abernathy B."/>
            <person name="Du J."/>
            <person name="Tian Z."/>
            <person name="Zhu L."/>
            <person name="Gill N."/>
            <person name="Joshi T."/>
            <person name="Libault M."/>
            <person name="Sethuraman A."/>
            <person name="Zhang X.-C."/>
            <person name="Shinozaki K."/>
            <person name="Nguyen H.T."/>
            <person name="Wing R.A."/>
            <person name="Cregan P."/>
            <person name="Specht J."/>
            <person name="Grimwood J."/>
            <person name="Rokhsar D."/>
            <person name="Stacey G."/>
            <person name="Shoemaker R.C."/>
            <person name="Jackson S.A."/>
        </authorList>
    </citation>
    <scope>NUCLEOTIDE SEQUENCE [LARGE SCALE GENOMIC DNA]</scope>
    <source>
        <strain evidence="14">cv. Williams 82</strain>
        <tissue evidence="13">Callus</tissue>
    </source>
</reference>